<name>A0A174QWY0_9FIRM</name>
<accession>A0A174QWY0</accession>
<proteinExistence type="predicted"/>
<dbReference type="EMBL" id="CZAL01000016">
    <property type="protein sequence ID" value="CUP76276.1"/>
    <property type="molecule type" value="Genomic_DNA"/>
</dbReference>
<organism evidence="1 2">
    <name type="scientific">Fusicatenibacter saccharivorans</name>
    <dbReference type="NCBI Taxonomy" id="1150298"/>
    <lineage>
        <taxon>Bacteria</taxon>
        <taxon>Bacillati</taxon>
        <taxon>Bacillota</taxon>
        <taxon>Clostridia</taxon>
        <taxon>Lachnospirales</taxon>
        <taxon>Lachnospiraceae</taxon>
        <taxon>Fusicatenibacter</taxon>
    </lineage>
</organism>
<dbReference type="Proteomes" id="UP000095709">
    <property type="component" value="Unassembled WGS sequence"/>
</dbReference>
<evidence type="ECO:0000313" key="2">
    <source>
        <dbReference type="Proteomes" id="UP000095709"/>
    </source>
</evidence>
<sequence length="47" mass="5719">MQLKRKNEKKRLFKFYKELGGEVTEELSEITGYIEHSRRIDKLFVDD</sequence>
<protein>
    <submittedName>
        <fullName evidence="1">Uncharacterized protein</fullName>
    </submittedName>
</protein>
<dbReference type="AlphaFoldDB" id="A0A174QWY0"/>
<gene>
    <name evidence="1" type="ORF">ERS852498_02759</name>
</gene>
<evidence type="ECO:0000313" key="1">
    <source>
        <dbReference type="EMBL" id="CUP76276.1"/>
    </source>
</evidence>
<reference evidence="1 2" key="1">
    <citation type="submission" date="2015-09" db="EMBL/GenBank/DDBJ databases">
        <authorList>
            <consortium name="Pathogen Informatics"/>
        </authorList>
    </citation>
    <scope>NUCLEOTIDE SEQUENCE [LARGE SCALE GENOMIC DNA]</scope>
    <source>
        <strain evidence="1 2">2789STDY5834885</strain>
    </source>
</reference>